<dbReference type="Gene3D" id="3.40.228.10">
    <property type="entry name" value="Dimethylsulfoxide Reductase, domain 2"/>
    <property type="match status" value="1"/>
</dbReference>
<dbReference type="GO" id="GO:0046872">
    <property type="term" value="F:metal ion binding"/>
    <property type="evidence" value="ECO:0007669"/>
    <property type="project" value="UniProtKB-KW"/>
</dbReference>
<dbReference type="Proteomes" id="UP000035909">
    <property type="component" value="Unassembled WGS sequence"/>
</dbReference>
<dbReference type="InterPro" id="IPR050612">
    <property type="entry name" value="Prok_Mopterin_Oxidored"/>
</dbReference>
<organism evidence="10 11">
    <name type="scientific">Photobacterium ganghwense</name>
    <dbReference type="NCBI Taxonomy" id="320778"/>
    <lineage>
        <taxon>Bacteria</taxon>
        <taxon>Pseudomonadati</taxon>
        <taxon>Pseudomonadota</taxon>
        <taxon>Gammaproteobacteria</taxon>
        <taxon>Vibrionales</taxon>
        <taxon>Vibrionaceae</taxon>
        <taxon>Photobacterium</taxon>
    </lineage>
</organism>
<dbReference type="EMBL" id="LDOU01000015">
    <property type="protein sequence ID" value="KLV08245.1"/>
    <property type="molecule type" value="Genomic_DNA"/>
</dbReference>
<keyword evidence="8" id="KW-0411">Iron-sulfur</keyword>
<dbReference type="GO" id="GO:0016491">
    <property type="term" value="F:oxidoreductase activity"/>
    <property type="evidence" value="ECO:0007669"/>
    <property type="project" value="UniProtKB-KW"/>
</dbReference>
<dbReference type="PROSITE" id="PS51669">
    <property type="entry name" value="4FE4S_MOW_BIS_MGD"/>
    <property type="match status" value="1"/>
</dbReference>
<gene>
    <name evidence="10" type="ORF">ABT57_15740</name>
</gene>
<keyword evidence="5" id="KW-0732">Signal</keyword>
<comment type="similarity">
    <text evidence="1">Belongs to the prokaryotic molybdopterin-containing oxidoreductase family.</text>
</comment>
<name>A0A0J1H984_9GAMM</name>
<dbReference type="Pfam" id="PF00384">
    <property type="entry name" value="Molybdopterin"/>
    <property type="match status" value="1"/>
</dbReference>
<dbReference type="PANTHER" id="PTHR43742:SF9">
    <property type="entry name" value="TETRATHIONATE REDUCTASE SUBUNIT A"/>
    <property type="match status" value="1"/>
</dbReference>
<evidence type="ECO:0000256" key="6">
    <source>
        <dbReference type="ARBA" id="ARBA00023002"/>
    </source>
</evidence>
<evidence type="ECO:0000313" key="10">
    <source>
        <dbReference type="EMBL" id="KLV08245.1"/>
    </source>
</evidence>
<evidence type="ECO:0000256" key="1">
    <source>
        <dbReference type="ARBA" id="ARBA00010312"/>
    </source>
</evidence>
<dbReference type="Gene3D" id="2.40.40.20">
    <property type="match status" value="1"/>
</dbReference>
<keyword evidence="6" id="KW-0560">Oxidoreductase</keyword>
<dbReference type="GO" id="GO:0043546">
    <property type="term" value="F:molybdopterin cofactor binding"/>
    <property type="evidence" value="ECO:0007669"/>
    <property type="project" value="InterPro"/>
</dbReference>
<dbReference type="InterPro" id="IPR009010">
    <property type="entry name" value="Asp_de-COase-like_dom_sf"/>
</dbReference>
<dbReference type="PANTHER" id="PTHR43742">
    <property type="entry name" value="TRIMETHYLAMINE-N-OXIDE REDUCTASE"/>
    <property type="match status" value="1"/>
</dbReference>
<evidence type="ECO:0000256" key="3">
    <source>
        <dbReference type="ARBA" id="ARBA00022505"/>
    </source>
</evidence>
<dbReference type="Pfam" id="PF01568">
    <property type="entry name" value="Molydop_binding"/>
    <property type="match status" value="1"/>
</dbReference>
<comment type="caution">
    <text evidence="10">The sequence shown here is derived from an EMBL/GenBank/DDBJ whole genome shotgun (WGS) entry which is preliminary data.</text>
</comment>
<evidence type="ECO:0000256" key="8">
    <source>
        <dbReference type="ARBA" id="ARBA00023014"/>
    </source>
</evidence>
<protein>
    <submittedName>
        <fullName evidence="10">Tetrathionate reductase subunit A</fullName>
    </submittedName>
</protein>
<dbReference type="SUPFAM" id="SSF50692">
    <property type="entry name" value="ADC-like"/>
    <property type="match status" value="1"/>
</dbReference>
<dbReference type="SUPFAM" id="SSF53706">
    <property type="entry name" value="Formate dehydrogenase/DMSO reductase, domains 1-3"/>
    <property type="match status" value="1"/>
</dbReference>
<keyword evidence="11" id="KW-1185">Reference proteome</keyword>
<dbReference type="Gene3D" id="3.40.50.740">
    <property type="match status" value="2"/>
</dbReference>
<dbReference type="PATRIC" id="fig|320778.3.peg.3421"/>
<dbReference type="InterPro" id="IPR037946">
    <property type="entry name" value="MopB_CT_Tetrathionate"/>
</dbReference>
<dbReference type="CDD" id="cd02758">
    <property type="entry name" value="MopB_Tetrathionate-Ra"/>
    <property type="match status" value="1"/>
</dbReference>
<evidence type="ECO:0000256" key="7">
    <source>
        <dbReference type="ARBA" id="ARBA00023004"/>
    </source>
</evidence>
<evidence type="ECO:0000256" key="5">
    <source>
        <dbReference type="ARBA" id="ARBA00022729"/>
    </source>
</evidence>
<reference evidence="10 11" key="1">
    <citation type="submission" date="2015-05" db="EMBL/GenBank/DDBJ databases">
        <title>Photobacterium galathea sp. nov.</title>
        <authorList>
            <person name="Machado H."/>
            <person name="Gram L."/>
        </authorList>
    </citation>
    <scope>NUCLEOTIDE SEQUENCE [LARGE SCALE GENOMIC DNA]</scope>
    <source>
        <strain evidence="10 11">DSM 22954</strain>
    </source>
</reference>
<dbReference type="RefSeq" id="WP_047886133.1">
    <property type="nucleotide sequence ID" value="NZ_LDOU01000015.1"/>
</dbReference>
<evidence type="ECO:0000256" key="2">
    <source>
        <dbReference type="ARBA" id="ARBA00022485"/>
    </source>
</evidence>
<dbReference type="AlphaFoldDB" id="A0A0J1H984"/>
<evidence type="ECO:0000256" key="4">
    <source>
        <dbReference type="ARBA" id="ARBA00022723"/>
    </source>
</evidence>
<dbReference type="InterPro" id="IPR006656">
    <property type="entry name" value="Mopterin_OxRdtase"/>
</dbReference>
<dbReference type="InterPro" id="IPR006657">
    <property type="entry name" value="MoPterin_dinucl-bd_dom"/>
</dbReference>
<sequence>MDNKRRQLLKSGLAVGGLGTFAAGYATTAKHMVEGAIEGTAGQKTHHDHHGNSLEPEYHTTKEGNLIANPNQRVAPSMCFGCWTLCGLRVRIDNHTDEILRIGGNPYHPLSHHQQIPFETPVKDAYLGLAGEAGLEGRSTACARGNGMIEIRNSPYRITQPLKRAGKRGEGKWVPISYEQLITEIVEGGDLFGEGHVDGLRAIRDLDTPVDADNPEYGPKANQLLVTNAGNEGRDDILKRFAFNSYGTRNFGHHGSYCGYAFRAGSGAFMNDLDKFSHLKPDLEHAEYVMFIGMSPAQAGNPFKRQARQLTQARTSGKFEYTVITPSLPAGSSSLAAEDNNHWIPIKPGTDSALVLGMMQWIIANNRYNHQFLAQPGENAMQRAGTAHWCNATHLVISDESHPRHGNFLRVSDLATLPDLKISPALSLPFDGEPRSEADPFVVVDAHSGALSAHTQHGEAALFVDQTVMTTKGEVRVKSSLQRLKEEAFKYDLDFYSEQCGIPKAQIIELAERFTSHGTKAVVDTHGGNMHTNGFYNAFTIVMLNALIGNINCKGGAMAKAGGYPTSAAGPRYDFTRFDGKVAPKGVFLSRSKFPYHKTSEYKRRVAAGESPYPTRAPWYPISAPLLTEHLSAAIDGYPYRAKAWINHMANPIYGVPGLKTLLEAKLKDPQQLGLIVSVDAFINETTALSDYIVPDTVTYESWGMTVPWHGVPTKAVTARWPIVDAKTDKTPDGRPINLENFIIDVAKKMALGGFGDKAIVDARGEWHDIHNAEDFYLRSAANLAYVKGGVPDVSAEDVLWSGLQRLLPAMQNTLKPEELKKVAFVLSRGGRFENADQAYNESLMKHKWQNPVAIWNEKVGTSRNTLTGEFYSGCPAWYPQKLSDGTPMEAQYPTSEWPFRLTNFKSNIHSAVSNLSPRLNSIKGVNPVYLHPTDAEQAGIQTGDTFVIETPGASTTALAMVVDGIGRGTLGFEHGFGHTELGQRAHWIGDKQQPVKMKSADGVNINDIGLIDPTREGPGVLLDWVVGAAARQALPARIRRA</sequence>
<proteinExistence type="inferred from homology"/>
<dbReference type="InterPro" id="IPR006963">
    <property type="entry name" value="Mopterin_OxRdtase_4Fe-4S_dom"/>
</dbReference>
<keyword evidence="2" id="KW-0004">4Fe-4S</keyword>
<keyword evidence="3" id="KW-0500">Molybdenum</keyword>
<evidence type="ECO:0000259" key="9">
    <source>
        <dbReference type="PROSITE" id="PS51669"/>
    </source>
</evidence>
<dbReference type="STRING" id="320778.ABT57_15740"/>
<feature type="domain" description="4Fe-4S Mo/W bis-MGD-type" evidence="9">
    <location>
        <begin position="72"/>
        <end position="156"/>
    </location>
</feature>
<dbReference type="Gene3D" id="2.20.25.90">
    <property type="entry name" value="ADC-like domains"/>
    <property type="match status" value="1"/>
</dbReference>
<dbReference type="CDD" id="cd02780">
    <property type="entry name" value="MopB_CT_Tetrathionate_Arsenate-R"/>
    <property type="match status" value="1"/>
</dbReference>
<keyword evidence="4" id="KW-0479">Metal-binding</keyword>
<keyword evidence="7" id="KW-0408">Iron</keyword>
<dbReference type="SMART" id="SM00926">
    <property type="entry name" value="Molybdop_Fe4S4"/>
    <property type="match status" value="1"/>
</dbReference>
<dbReference type="GO" id="GO:0051539">
    <property type="term" value="F:4 iron, 4 sulfur cluster binding"/>
    <property type="evidence" value="ECO:0007669"/>
    <property type="project" value="UniProtKB-KW"/>
</dbReference>
<dbReference type="OrthoDB" id="9815647at2"/>
<dbReference type="InterPro" id="IPR041929">
    <property type="entry name" value="Tetrathionate-R_A_N"/>
</dbReference>
<accession>A0A0J1H984</accession>
<evidence type="ECO:0000313" key="11">
    <source>
        <dbReference type="Proteomes" id="UP000035909"/>
    </source>
</evidence>